<dbReference type="RefSeq" id="WP_183750012.1">
    <property type="nucleotide sequence ID" value="NZ_JACICC010000001.1"/>
</dbReference>
<comment type="pathway">
    <text evidence="2 6">Cofactor biosynthesis; tetrahydrofolate biosynthesis; 2-amino-4-hydroxy-6-hydroxymethyl-7,8-dihydropteridine diphosphate from 7,8-dihydroneopterin triphosphate: step 3/4.</text>
</comment>
<dbReference type="GO" id="GO:0046656">
    <property type="term" value="P:folic acid biosynthetic process"/>
    <property type="evidence" value="ECO:0007669"/>
    <property type="project" value="UniProtKB-UniRule"/>
</dbReference>
<dbReference type="Pfam" id="PF02152">
    <property type="entry name" value="FolB"/>
    <property type="match status" value="1"/>
</dbReference>
<evidence type="ECO:0000256" key="6">
    <source>
        <dbReference type="RuleBase" id="RU362079"/>
    </source>
</evidence>
<dbReference type="NCBIfam" id="TIGR00525">
    <property type="entry name" value="folB"/>
    <property type="match status" value="1"/>
</dbReference>
<dbReference type="GO" id="GO:0005737">
    <property type="term" value="C:cytoplasm"/>
    <property type="evidence" value="ECO:0007669"/>
    <property type="project" value="TreeGrafter"/>
</dbReference>
<keyword evidence="9" id="KW-1185">Reference proteome</keyword>
<keyword evidence="5 6" id="KW-0456">Lyase</keyword>
<gene>
    <name evidence="8" type="ORF">FHS81_000007</name>
</gene>
<accession>A0A7W5Z0V2</accession>
<dbReference type="CDD" id="cd00534">
    <property type="entry name" value="DHNA_DHNTPE"/>
    <property type="match status" value="1"/>
</dbReference>
<dbReference type="Gene3D" id="3.30.1130.10">
    <property type="match status" value="1"/>
</dbReference>
<comment type="caution">
    <text evidence="8">The sequence shown here is derived from an EMBL/GenBank/DDBJ whole genome shotgun (WGS) entry which is preliminary data.</text>
</comment>
<comment type="catalytic activity">
    <reaction evidence="1 6">
        <text>7,8-dihydroneopterin = 6-hydroxymethyl-7,8-dihydropterin + glycolaldehyde</text>
        <dbReference type="Rhea" id="RHEA:10540"/>
        <dbReference type="ChEBI" id="CHEBI:17001"/>
        <dbReference type="ChEBI" id="CHEBI:17071"/>
        <dbReference type="ChEBI" id="CHEBI:44841"/>
        <dbReference type="EC" id="4.1.2.25"/>
    </reaction>
</comment>
<evidence type="ECO:0000313" key="9">
    <source>
        <dbReference type="Proteomes" id="UP000537592"/>
    </source>
</evidence>
<evidence type="ECO:0000256" key="4">
    <source>
        <dbReference type="ARBA" id="ARBA00022909"/>
    </source>
</evidence>
<evidence type="ECO:0000259" key="7">
    <source>
        <dbReference type="SMART" id="SM00905"/>
    </source>
</evidence>
<reference evidence="8 9" key="1">
    <citation type="submission" date="2020-08" db="EMBL/GenBank/DDBJ databases">
        <title>Genomic Encyclopedia of Type Strains, Phase IV (KMG-IV): sequencing the most valuable type-strain genomes for metagenomic binning, comparative biology and taxonomic classification.</title>
        <authorList>
            <person name="Goeker M."/>
        </authorList>
    </citation>
    <scope>NUCLEOTIDE SEQUENCE [LARGE SCALE GENOMIC DNA]</scope>
    <source>
        <strain evidence="8 9">DSM 28760</strain>
    </source>
</reference>
<dbReference type="InterPro" id="IPR043133">
    <property type="entry name" value="GTP-CH-I_C/QueF"/>
</dbReference>
<dbReference type="EMBL" id="JACICC010000001">
    <property type="protein sequence ID" value="MBB3807953.1"/>
    <property type="molecule type" value="Genomic_DNA"/>
</dbReference>
<dbReference type="InterPro" id="IPR006157">
    <property type="entry name" value="FolB_dom"/>
</dbReference>
<organism evidence="8 9">
    <name type="scientific">Pseudochelatococcus contaminans</name>
    <dbReference type="NCBI Taxonomy" id="1538103"/>
    <lineage>
        <taxon>Bacteria</taxon>
        <taxon>Pseudomonadati</taxon>
        <taxon>Pseudomonadota</taxon>
        <taxon>Alphaproteobacteria</taxon>
        <taxon>Hyphomicrobiales</taxon>
        <taxon>Chelatococcaceae</taxon>
        <taxon>Pseudochelatococcus</taxon>
    </lineage>
</organism>
<evidence type="ECO:0000256" key="2">
    <source>
        <dbReference type="ARBA" id="ARBA00005013"/>
    </source>
</evidence>
<comment type="function">
    <text evidence="6">Catalyzes the conversion of 7,8-dihydroneopterin to 6-hydroxymethyl-7,8-dihydropterin.</text>
</comment>
<dbReference type="EC" id="4.1.2.25" evidence="6"/>
<dbReference type="UniPathway" id="UPA00077">
    <property type="reaction ID" value="UER00154"/>
</dbReference>
<evidence type="ECO:0000256" key="5">
    <source>
        <dbReference type="ARBA" id="ARBA00023239"/>
    </source>
</evidence>
<dbReference type="GO" id="GO:0004150">
    <property type="term" value="F:dihydroneopterin aldolase activity"/>
    <property type="evidence" value="ECO:0007669"/>
    <property type="project" value="UniProtKB-UniRule"/>
</dbReference>
<comment type="similarity">
    <text evidence="3 6">Belongs to the DHNA family.</text>
</comment>
<dbReference type="AlphaFoldDB" id="A0A7W5Z0V2"/>
<evidence type="ECO:0000313" key="8">
    <source>
        <dbReference type="EMBL" id="MBB3807953.1"/>
    </source>
</evidence>
<evidence type="ECO:0000256" key="1">
    <source>
        <dbReference type="ARBA" id="ARBA00001353"/>
    </source>
</evidence>
<protein>
    <recommendedName>
        <fullName evidence="6">7,8-dihydroneopterin aldolase</fullName>
        <ecNumber evidence="6">4.1.2.25</ecNumber>
    </recommendedName>
</protein>
<evidence type="ECO:0000256" key="3">
    <source>
        <dbReference type="ARBA" id="ARBA00005708"/>
    </source>
</evidence>
<dbReference type="InterPro" id="IPR006156">
    <property type="entry name" value="Dihydroneopterin_aldolase"/>
</dbReference>
<name>A0A7W5Z0V2_9HYPH</name>
<dbReference type="NCBIfam" id="TIGR00526">
    <property type="entry name" value="folB_dom"/>
    <property type="match status" value="1"/>
</dbReference>
<sequence length="133" mass="14894">MTATRYRQDEPSDRIILNRIALFAYHGLHPEEERLGQRFFVSLDVGLDLREAGRGDDWHSTACYAKLTQRVQEIGVGQRFRTIEGLAEAIATATLTAVPRIQRVTVRIEKPAAPIPAIIDGIAVEITRTRADI</sequence>
<keyword evidence="4 6" id="KW-0289">Folate biosynthesis</keyword>
<feature type="domain" description="Dihydroneopterin aldolase/epimerase" evidence="7">
    <location>
        <begin position="15"/>
        <end position="128"/>
    </location>
</feature>
<dbReference type="SMART" id="SM00905">
    <property type="entry name" value="FolB"/>
    <property type="match status" value="1"/>
</dbReference>
<dbReference type="Proteomes" id="UP000537592">
    <property type="component" value="Unassembled WGS sequence"/>
</dbReference>
<proteinExistence type="inferred from homology"/>
<dbReference type="GO" id="GO:0046654">
    <property type="term" value="P:tetrahydrofolate biosynthetic process"/>
    <property type="evidence" value="ECO:0007669"/>
    <property type="project" value="UniProtKB-UniRule"/>
</dbReference>
<dbReference type="SUPFAM" id="SSF55620">
    <property type="entry name" value="Tetrahydrobiopterin biosynthesis enzymes-like"/>
    <property type="match status" value="1"/>
</dbReference>
<dbReference type="PANTHER" id="PTHR42844:SF1">
    <property type="entry name" value="DIHYDRONEOPTERIN ALDOLASE 1-RELATED"/>
    <property type="match status" value="1"/>
</dbReference>
<dbReference type="PANTHER" id="PTHR42844">
    <property type="entry name" value="DIHYDRONEOPTERIN ALDOLASE 1-RELATED"/>
    <property type="match status" value="1"/>
</dbReference>